<comment type="caution">
    <text evidence="1">The sequence shown here is derived from an EMBL/GenBank/DDBJ whole genome shotgun (WGS) entry which is preliminary data.</text>
</comment>
<proteinExistence type="predicted"/>
<evidence type="ECO:0000313" key="3">
    <source>
        <dbReference type="Proteomes" id="UP001139012"/>
    </source>
</evidence>
<keyword evidence="3" id="KW-1185">Reference proteome</keyword>
<dbReference type="EMBL" id="JAKLUA010000001">
    <property type="protein sequence ID" value="MCG2666608.1"/>
    <property type="molecule type" value="Genomic_DNA"/>
</dbReference>
<dbReference type="AlphaFoldDB" id="A0A9X1R896"/>
<evidence type="ECO:0000313" key="4">
    <source>
        <dbReference type="Proteomes" id="UP001139054"/>
    </source>
</evidence>
<gene>
    <name evidence="2" type="ORF">L6637_06595</name>
    <name evidence="1" type="ORF">L6654_08720</name>
</gene>
<dbReference type="Proteomes" id="UP001139054">
    <property type="component" value="Unassembled WGS sequence"/>
</dbReference>
<sequence>MHRYVARANVDHYLEILKDTNLTTQRRSTTIALLIAELDKLGEDGEHLEFAETKVAGSRQLVAQAASRRDSLALGTSEREDAERRLIHLENVHTVLDDFCHRLRHRIGSRPA</sequence>
<reference evidence="1" key="1">
    <citation type="submission" date="2022-01" db="EMBL/GenBank/DDBJ databases">
        <title>Genome sequnece data of strain Bradyrhizobium sp. nov.</title>
        <authorList>
            <person name="Zhang J."/>
        </authorList>
    </citation>
    <scope>NUCLEOTIDE SEQUENCE</scope>
    <source>
        <strain evidence="2">WYCCWR 12774</strain>
        <strain evidence="1">WYCCWR 13023</strain>
    </source>
</reference>
<evidence type="ECO:0000313" key="2">
    <source>
        <dbReference type="EMBL" id="MCG2666608.1"/>
    </source>
</evidence>
<dbReference type="RefSeq" id="WP_237858899.1">
    <property type="nucleotide sequence ID" value="NZ_JAKLTY010000005.1"/>
</dbReference>
<accession>A0A9X1R896</accession>
<dbReference type="EMBL" id="JAKLTY010000005">
    <property type="protein sequence ID" value="MCG2626703.1"/>
    <property type="molecule type" value="Genomic_DNA"/>
</dbReference>
<name>A0A9X1R896_9BRAD</name>
<protein>
    <submittedName>
        <fullName evidence="1">Uncharacterized protein</fullName>
    </submittedName>
</protein>
<dbReference type="Proteomes" id="UP001139012">
    <property type="component" value="Unassembled WGS sequence"/>
</dbReference>
<evidence type="ECO:0000313" key="1">
    <source>
        <dbReference type="EMBL" id="MCG2626703.1"/>
    </source>
</evidence>
<organism evidence="1 4">
    <name type="scientific">Bradyrhizobium zhengyangense</name>
    <dbReference type="NCBI Taxonomy" id="2911009"/>
    <lineage>
        <taxon>Bacteria</taxon>
        <taxon>Pseudomonadati</taxon>
        <taxon>Pseudomonadota</taxon>
        <taxon>Alphaproteobacteria</taxon>
        <taxon>Hyphomicrobiales</taxon>
        <taxon>Nitrobacteraceae</taxon>
        <taxon>Bradyrhizobium</taxon>
    </lineage>
</organism>